<proteinExistence type="predicted"/>
<dbReference type="AlphaFoldDB" id="A0A8H7IRB3"/>
<dbReference type="SUPFAM" id="SSF56112">
    <property type="entry name" value="Protein kinase-like (PK-like)"/>
    <property type="match status" value="1"/>
</dbReference>
<evidence type="ECO:0008006" key="3">
    <source>
        <dbReference type="Google" id="ProtNLM"/>
    </source>
</evidence>
<name>A0A8H7IRB3_9PEZI</name>
<dbReference type="EMBL" id="MDYX01000037">
    <property type="protein sequence ID" value="KAF9630214.1"/>
    <property type="molecule type" value="Genomic_DNA"/>
</dbReference>
<organism evidence="1 2">
    <name type="scientific">Lasiodiplodia theobromae</name>
    <dbReference type="NCBI Taxonomy" id="45133"/>
    <lineage>
        <taxon>Eukaryota</taxon>
        <taxon>Fungi</taxon>
        <taxon>Dikarya</taxon>
        <taxon>Ascomycota</taxon>
        <taxon>Pezizomycotina</taxon>
        <taxon>Dothideomycetes</taxon>
        <taxon>Dothideomycetes incertae sedis</taxon>
        <taxon>Botryosphaeriales</taxon>
        <taxon>Botryosphaeriaceae</taxon>
        <taxon>Lasiodiplodia</taxon>
    </lineage>
</organism>
<protein>
    <recommendedName>
        <fullName evidence="3">Aminoglycoside phosphotransferase domain-containing protein</fullName>
    </recommendedName>
</protein>
<comment type="caution">
    <text evidence="1">The sequence shown here is derived from an EMBL/GenBank/DDBJ whole genome shotgun (WGS) entry which is preliminary data.</text>
</comment>
<dbReference type="PANTHER" id="PTHR21310:SF58">
    <property type="entry name" value="AMINOGLYCOSIDE PHOSPHOTRANSFERASE DOMAIN-CONTAINING PROTEIN"/>
    <property type="match status" value="1"/>
</dbReference>
<gene>
    <name evidence="1" type="ORF">BFW01_g395</name>
</gene>
<reference evidence="1" key="1">
    <citation type="submission" date="2016-08" db="EMBL/GenBank/DDBJ databases">
        <authorList>
            <person name="Yan J."/>
        </authorList>
    </citation>
    <scope>NUCLEOTIDE SEQUENCE</scope>
    <source>
        <strain evidence="1">CSS-01s</strain>
    </source>
</reference>
<evidence type="ECO:0000313" key="2">
    <source>
        <dbReference type="Proteomes" id="UP000627934"/>
    </source>
</evidence>
<dbReference type="PANTHER" id="PTHR21310">
    <property type="entry name" value="AMINOGLYCOSIDE PHOSPHOTRANSFERASE-RELATED-RELATED"/>
    <property type="match status" value="1"/>
</dbReference>
<dbReference type="Proteomes" id="UP000627934">
    <property type="component" value="Unassembled WGS sequence"/>
</dbReference>
<accession>A0A8H7IRB3</accession>
<dbReference type="InterPro" id="IPR011009">
    <property type="entry name" value="Kinase-like_dom_sf"/>
</dbReference>
<sequence length="248" mass="29045">MPPRRRPPPWEMKSGIEEEMIEDDPDPTILWSTPGRTIQLRNGGLVAKWGVGVTEDERAALEYGRKKLGLPFPRVHDYESPDPRYACIWMDQIEGRTLEEVWPNMDEDQKKNIATQLRDILARMRSHQSDTGRIESCNGGPVRDLRYIKDYIGGPFPDETSFNDFLLNLYDTTPIELNIIVNDDNEIQALVDLEYGGWYPEYWEYVRFMNHAGGKYSADWKRYAGYIFSDQYHDELHAYRALRDYRSP</sequence>
<dbReference type="InterPro" id="IPR051678">
    <property type="entry name" value="AGP_Transferase"/>
</dbReference>
<dbReference type="CDD" id="cd05120">
    <property type="entry name" value="APH_ChoK_like"/>
    <property type="match status" value="1"/>
</dbReference>
<reference evidence="1" key="2">
    <citation type="journal article" date="2018" name="DNA Res.">
        <title>Comparative genome and transcriptome analyses reveal adaptations to opportunistic infections in woody plant degrading pathogens of Botryosphaeriaceae.</title>
        <authorList>
            <person name="Yan J.Y."/>
            <person name="Zhao W.S."/>
            <person name="Chen Z."/>
            <person name="Xing Q.K."/>
            <person name="Zhang W."/>
            <person name="Chethana K.W.T."/>
            <person name="Xue M.F."/>
            <person name="Xu J.P."/>
            <person name="Phillips A.J.L."/>
            <person name="Wang Y."/>
            <person name="Liu J.H."/>
            <person name="Liu M."/>
            <person name="Zhou Y."/>
            <person name="Jayawardena R.S."/>
            <person name="Manawasinghe I.S."/>
            <person name="Huang J.B."/>
            <person name="Qiao G.H."/>
            <person name="Fu C.Y."/>
            <person name="Guo F.F."/>
            <person name="Dissanayake A.J."/>
            <person name="Peng Y.L."/>
            <person name="Hyde K.D."/>
            <person name="Li X.H."/>
        </authorList>
    </citation>
    <scope>NUCLEOTIDE SEQUENCE</scope>
    <source>
        <strain evidence="1">CSS-01s</strain>
    </source>
</reference>
<evidence type="ECO:0000313" key="1">
    <source>
        <dbReference type="EMBL" id="KAF9630214.1"/>
    </source>
</evidence>